<reference evidence="1 2" key="1">
    <citation type="submission" date="2021-05" db="EMBL/GenBank/DDBJ databases">
        <title>Croceibacterium sp. LX-88 genome sequence.</title>
        <authorList>
            <person name="Luo X."/>
        </authorList>
    </citation>
    <scope>NUCLEOTIDE SEQUENCE [LARGE SCALE GENOMIC DNA]</scope>
    <source>
        <strain evidence="1 2">LX-88</strain>
    </source>
</reference>
<dbReference type="SUPFAM" id="SSF53335">
    <property type="entry name" value="S-adenosyl-L-methionine-dependent methyltransferases"/>
    <property type="match status" value="1"/>
</dbReference>
<accession>A0ABS5W2V6</accession>
<dbReference type="EMBL" id="JAHFVK010000001">
    <property type="protein sequence ID" value="MBT2133575.1"/>
    <property type="molecule type" value="Genomic_DNA"/>
</dbReference>
<comment type="caution">
    <text evidence="1">The sequence shown here is derived from an EMBL/GenBank/DDBJ whole genome shotgun (WGS) entry which is preliminary data.</text>
</comment>
<name>A0ABS5W2V6_9SPHN</name>
<gene>
    <name evidence="1" type="ORF">KK137_04425</name>
</gene>
<protein>
    <submittedName>
        <fullName evidence="1">Methyltransferase domain-containing protein</fullName>
    </submittedName>
</protein>
<organism evidence="1 2">
    <name type="scientific">Croceibacterium selenioxidans</name>
    <dbReference type="NCBI Taxonomy" id="2838833"/>
    <lineage>
        <taxon>Bacteria</taxon>
        <taxon>Pseudomonadati</taxon>
        <taxon>Pseudomonadota</taxon>
        <taxon>Alphaproteobacteria</taxon>
        <taxon>Sphingomonadales</taxon>
        <taxon>Erythrobacteraceae</taxon>
        <taxon>Croceibacterium</taxon>
    </lineage>
</organism>
<dbReference type="GO" id="GO:0032259">
    <property type="term" value="P:methylation"/>
    <property type="evidence" value="ECO:0007669"/>
    <property type="project" value="UniProtKB-KW"/>
</dbReference>
<dbReference type="Gene3D" id="3.40.50.150">
    <property type="entry name" value="Vaccinia Virus protein VP39"/>
    <property type="match status" value="1"/>
</dbReference>
<sequence length="223" mass="24914">MEEAITGPFHQRRIDLTLDLIRCATQQLGTESPRILDVGCGEGHITAEIQKSFPKAEIHALDYSLSAISKAYKQFPDISFSVADALRSPYPEGPFDIVVCNNLWEHVTDPIGLLERMKSVLRPQGFVIISTPSRFRTQNLARAIIGRPVTMMSRHHVTEYTVGQVHEQLAFGGFEVAKAISRRNPAGGFKDNAARAVFNAWRLLSGSHHELESTIFYLARALR</sequence>
<dbReference type="PANTHER" id="PTHR43861">
    <property type="entry name" value="TRANS-ACONITATE 2-METHYLTRANSFERASE-RELATED"/>
    <property type="match status" value="1"/>
</dbReference>
<dbReference type="Proteomes" id="UP000811255">
    <property type="component" value="Unassembled WGS sequence"/>
</dbReference>
<keyword evidence="1" id="KW-0489">Methyltransferase</keyword>
<dbReference type="CDD" id="cd02440">
    <property type="entry name" value="AdoMet_MTases"/>
    <property type="match status" value="1"/>
</dbReference>
<keyword evidence="1" id="KW-0808">Transferase</keyword>
<dbReference type="GO" id="GO:0008168">
    <property type="term" value="F:methyltransferase activity"/>
    <property type="evidence" value="ECO:0007669"/>
    <property type="project" value="UniProtKB-KW"/>
</dbReference>
<evidence type="ECO:0000313" key="1">
    <source>
        <dbReference type="EMBL" id="MBT2133575.1"/>
    </source>
</evidence>
<dbReference type="InterPro" id="IPR029063">
    <property type="entry name" value="SAM-dependent_MTases_sf"/>
</dbReference>
<proteinExistence type="predicted"/>
<dbReference type="Pfam" id="PF13489">
    <property type="entry name" value="Methyltransf_23"/>
    <property type="match status" value="1"/>
</dbReference>
<keyword evidence="2" id="KW-1185">Reference proteome</keyword>
<evidence type="ECO:0000313" key="2">
    <source>
        <dbReference type="Proteomes" id="UP000811255"/>
    </source>
</evidence>
<dbReference type="RefSeq" id="WP_214534825.1">
    <property type="nucleotide sequence ID" value="NZ_JAHFVK010000001.1"/>
</dbReference>